<dbReference type="GO" id="GO:0008534">
    <property type="term" value="F:oxidized purine nucleobase lesion DNA N-glycosylase activity"/>
    <property type="evidence" value="ECO:0007669"/>
    <property type="project" value="InterPro"/>
</dbReference>
<dbReference type="InterPro" id="IPR003265">
    <property type="entry name" value="HhH-GPD_domain"/>
</dbReference>
<gene>
    <name evidence="8" type="ORF">I6N95_16865</name>
</gene>
<dbReference type="SMART" id="SM00478">
    <property type="entry name" value="ENDO3c"/>
    <property type="match status" value="1"/>
</dbReference>
<comment type="caution">
    <text evidence="8">The sequence shown here is derived from an EMBL/GenBank/DDBJ whole genome shotgun (WGS) entry which is preliminary data.</text>
</comment>
<comment type="catalytic activity">
    <reaction evidence="1">
        <text>Hydrolysis of alkylated DNA, releasing 3-methyladenine, 3-methylguanine, 7-methylguanine and 7-methyladenine.</text>
        <dbReference type="EC" id="3.2.2.21"/>
    </reaction>
</comment>
<keyword evidence="4" id="KW-0227">DNA damage</keyword>
<dbReference type="GO" id="GO:0032131">
    <property type="term" value="F:alkylated DNA binding"/>
    <property type="evidence" value="ECO:0007669"/>
    <property type="project" value="TreeGrafter"/>
</dbReference>
<dbReference type="Pfam" id="PF00730">
    <property type="entry name" value="HhH-GPD"/>
    <property type="match status" value="1"/>
</dbReference>
<dbReference type="GO" id="GO:0006289">
    <property type="term" value="P:nucleotide-excision repair"/>
    <property type="evidence" value="ECO:0007669"/>
    <property type="project" value="InterPro"/>
</dbReference>
<evidence type="ECO:0000256" key="6">
    <source>
        <dbReference type="ARBA" id="ARBA00023204"/>
    </source>
</evidence>
<accession>A0A940SVV2</accession>
<dbReference type="GO" id="GO:0008725">
    <property type="term" value="F:DNA-3-methyladenine glycosylase activity"/>
    <property type="evidence" value="ECO:0007669"/>
    <property type="project" value="TreeGrafter"/>
</dbReference>
<dbReference type="Gene3D" id="1.10.340.30">
    <property type="entry name" value="Hypothetical protein, domain 2"/>
    <property type="match status" value="1"/>
</dbReference>
<dbReference type="InterPro" id="IPR051912">
    <property type="entry name" value="Alkylbase_DNA_Glycosylase/TA"/>
</dbReference>
<protein>
    <recommendedName>
        <fullName evidence="3">DNA-3-methyladenine glycosylase II</fullName>
        <ecNumber evidence="3">3.2.2.21</ecNumber>
    </recommendedName>
</protein>
<dbReference type="GO" id="GO:0005737">
    <property type="term" value="C:cytoplasm"/>
    <property type="evidence" value="ECO:0007669"/>
    <property type="project" value="TreeGrafter"/>
</dbReference>
<keyword evidence="6" id="KW-0234">DNA repair</keyword>
<dbReference type="PANTHER" id="PTHR43003:SF12">
    <property type="entry name" value="DNA-3-METHYLADENINE GLYCOSYLASE"/>
    <property type="match status" value="1"/>
</dbReference>
<dbReference type="GO" id="GO:0032993">
    <property type="term" value="C:protein-DNA complex"/>
    <property type="evidence" value="ECO:0007669"/>
    <property type="project" value="TreeGrafter"/>
</dbReference>
<evidence type="ECO:0000313" key="8">
    <source>
        <dbReference type="EMBL" id="MBP1042690.1"/>
    </source>
</evidence>
<dbReference type="CDD" id="cd00056">
    <property type="entry name" value="ENDO3c"/>
    <property type="match status" value="1"/>
</dbReference>
<evidence type="ECO:0000256" key="2">
    <source>
        <dbReference type="ARBA" id="ARBA00010817"/>
    </source>
</evidence>
<keyword evidence="5" id="KW-0378">Hydrolase</keyword>
<evidence type="ECO:0000256" key="4">
    <source>
        <dbReference type="ARBA" id="ARBA00022763"/>
    </source>
</evidence>
<evidence type="ECO:0000259" key="7">
    <source>
        <dbReference type="SMART" id="SM00478"/>
    </source>
</evidence>
<dbReference type="Gene3D" id="3.30.310.20">
    <property type="entry name" value="DNA-3-methyladenine glycosylase AlkA, N-terminal domain"/>
    <property type="match status" value="1"/>
</dbReference>
<comment type="similarity">
    <text evidence="2">Belongs to the alkylbase DNA glycosidase AlkA family.</text>
</comment>
<dbReference type="GO" id="GO:0006285">
    <property type="term" value="P:base-excision repair, AP site formation"/>
    <property type="evidence" value="ECO:0007669"/>
    <property type="project" value="TreeGrafter"/>
</dbReference>
<evidence type="ECO:0000256" key="3">
    <source>
        <dbReference type="ARBA" id="ARBA00012000"/>
    </source>
</evidence>
<dbReference type="PANTHER" id="PTHR43003">
    <property type="entry name" value="DNA-3-METHYLADENINE GLYCOSYLASE"/>
    <property type="match status" value="1"/>
</dbReference>
<reference evidence="8" key="1">
    <citation type="submission" date="2020-12" db="EMBL/GenBank/DDBJ databases">
        <title>Vagococcus allomyrinae sp. nov. and Enterococcus lavae sp. nov., isolated from the larvae of Allomyrina dichotoma.</title>
        <authorList>
            <person name="Lee S.D."/>
        </authorList>
    </citation>
    <scope>NUCLEOTIDE SEQUENCE</scope>
    <source>
        <strain evidence="8">BWB3-3</strain>
    </source>
</reference>
<dbReference type="InterPro" id="IPR012904">
    <property type="entry name" value="OGG_N"/>
</dbReference>
<proteinExistence type="inferred from homology"/>
<dbReference type="EMBL" id="JAEEGA010000011">
    <property type="protein sequence ID" value="MBP1042690.1"/>
    <property type="molecule type" value="Genomic_DNA"/>
</dbReference>
<dbReference type="SUPFAM" id="SSF48150">
    <property type="entry name" value="DNA-glycosylase"/>
    <property type="match status" value="1"/>
</dbReference>
<keyword evidence="9" id="KW-1185">Reference proteome</keyword>
<evidence type="ECO:0000256" key="1">
    <source>
        <dbReference type="ARBA" id="ARBA00000086"/>
    </source>
</evidence>
<organism evidence="8 9">
    <name type="scientific">Vagococcus allomyrinae</name>
    <dbReference type="NCBI Taxonomy" id="2794353"/>
    <lineage>
        <taxon>Bacteria</taxon>
        <taxon>Bacillati</taxon>
        <taxon>Bacillota</taxon>
        <taxon>Bacilli</taxon>
        <taxon>Lactobacillales</taxon>
        <taxon>Enterococcaceae</taxon>
        <taxon>Vagococcus</taxon>
    </lineage>
</organism>
<dbReference type="RefSeq" id="WP_209530094.1">
    <property type="nucleotide sequence ID" value="NZ_JAEEGA010000011.1"/>
</dbReference>
<sequence length="299" mass="34634">MSESQEYHLKVPMEFDFQQNLNYLLRESNEVMYQIEGQKITRVVEIDNLLILIRLSYKEAYLRISILNEVHLTEEQVAKLLIFVEDFFDLTRDLKPFYQLAKADPILKNVASQFYGLRLMGVPDFFEAISWGILGQQITLSFAYTLKRRLVERFGEKISYHGQVYWAFPTAAVIADADMADLLALKLSRRKCEYLQEVARLILSGQISKEAYLSMADTETVEKAMTTIRGIGPWTANYVMMRCFRLGEAFPTADVGLLNALKVVQGLPEKPTQSSLLHLKKCWGQWCGYSTFYLWRLLY</sequence>
<dbReference type="FunFam" id="1.10.340.30:FF:000004">
    <property type="entry name" value="DNA-3-methyladenine glycosylase II"/>
    <property type="match status" value="1"/>
</dbReference>
<dbReference type="EC" id="3.2.2.21" evidence="3"/>
<dbReference type="GO" id="GO:0043916">
    <property type="term" value="F:DNA-7-methylguanine glycosylase activity"/>
    <property type="evidence" value="ECO:0007669"/>
    <property type="project" value="TreeGrafter"/>
</dbReference>
<dbReference type="InterPro" id="IPR011257">
    <property type="entry name" value="DNA_glycosylase"/>
</dbReference>
<dbReference type="Pfam" id="PF07934">
    <property type="entry name" value="OGG_N"/>
    <property type="match status" value="1"/>
</dbReference>
<name>A0A940SVV2_9ENTE</name>
<dbReference type="InterPro" id="IPR037046">
    <property type="entry name" value="AlkA_N_sf"/>
</dbReference>
<feature type="domain" description="HhH-GPD" evidence="7">
    <location>
        <begin position="134"/>
        <end position="299"/>
    </location>
</feature>
<dbReference type="AlphaFoldDB" id="A0A940SVV2"/>
<evidence type="ECO:0000313" key="9">
    <source>
        <dbReference type="Proteomes" id="UP000674938"/>
    </source>
</evidence>
<dbReference type="GO" id="GO:0006307">
    <property type="term" value="P:DNA alkylation repair"/>
    <property type="evidence" value="ECO:0007669"/>
    <property type="project" value="TreeGrafter"/>
</dbReference>
<dbReference type="Proteomes" id="UP000674938">
    <property type="component" value="Unassembled WGS sequence"/>
</dbReference>
<evidence type="ECO:0000256" key="5">
    <source>
        <dbReference type="ARBA" id="ARBA00022801"/>
    </source>
</evidence>